<comment type="caution">
    <text evidence="1">The sequence shown here is derived from an EMBL/GenBank/DDBJ whole genome shotgun (WGS) entry which is preliminary data.</text>
</comment>
<sequence length="135" mass="15279">MHDRTFFITFVDRVSRVSSYSELSLVRRSRFPLRTRFVSEEFRTGALWPLCRPVQSRFQACTGRPAPNTAPSNLAWIEPNTLYVWLIRLCAAQCSLCGIHGRTGTGKRVPRDQGFSTSHALSFPHPVTARLKAKA</sequence>
<evidence type="ECO:0000313" key="1">
    <source>
        <dbReference type="EMBL" id="CAK1549767.1"/>
    </source>
</evidence>
<dbReference type="Proteomes" id="UP001497472">
    <property type="component" value="Unassembled WGS sequence"/>
</dbReference>
<evidence type="ECO:0000313" key="2">
    <source>
        <dbReference type="Proteomes" id="UP001497472"/>
    </source>
</evidence>
<keyword evidence="2" id="KW-1185">Reference proteome</keyword>
<accession>A0AAV1JKA3</accession>
<name>A0AAV1JKA3_9NEOP</name>
<reference evidence="1 2" key="1">
    <citation type="submission" date="2023-11" db="EMBL/GenBank/DDBJ databases">
        <authorList>
            <person name="Okamura Y."/>
        </authorList>
    </citation>
    <scope>NUCLEOTIDE SEQUENCE [LARGE SCALE GENOMIC DNA]</scope>
</reference>
<proteinExistence type="predicted"/>
<dbReference type="EMBL" id="CAVLEF010000040">
    <property type="protein sequence ID" value="CAK1549767.1"/>
    <property type="molecule type" value="Genomic_DNA"/>
</dbReference>
<dbReference type="AlphaFoldDB" id="A0AAV1JKA3"/>
<gene>
    <name evidence="1" type="ORF">LNINA_LOCUS9041</name>
</gene>
<protein>
    <submittedName>
        <fullName evidence="1">Uncharacterized protein</fullName>
    </submittedName>
</protein>
<organism evidence="1 2">
    <name type="scientific">Leptosia nina</name>
    <dbReference type="NCBI Taxonomy" id="320188"/>
    <lineage>
        <taxon>Eukaryota</taxon>
        <taxon>Metazoa</taxon>
        <taxon>Ecdysozoa</taxon>
        <taxon>Arthropoda</taxon>
        <taxon>Hexapoda</taxon>
        <taxon>Insecta</taxon>
        <taxon>Pterygota</taxon>
        <taxon>Neoptera</taxon>
        <taxon>Endopterygota</taxon>
        <taxon>Lepidoptera</taxon>
        <taxon>Glossata</taxon>
        <taxon>Ditrysia</taxon>
        <taxon>Papilionoidea</taxon>
        <taxon>Pieridae</taxon>
        <taxon>Pierinae</taxon>
        <taxon>Leptosia</taxon>
    </lineage>
</organism>